<dbReference type="PANTHER" id="PTHR43544:SF32">
    <property type="entry name" value="CHAIN DEHYDROGENASE, PUTATIVE (AFU_ORTHOLOGUE AFUA_5G01530)-RELATED"/>
    <property type="match status" value="1"/>
</dbReference>
<comment type="similarity">
    <text evidence="1 2">Belongs to the short-chain dehydrogenases/reductases (SDR) family.</text>
</comment>
<dbReference type="HOGENOM" id="CLU_010194_9_0_1"/>
<dbReference type="PRINTS" id="PR00080">
    <property type="entry name" value="SDRFAMILY"/>
</dbReference>
<dbReference type="Gene3D" id="3.40.50.720">
    <property type="entry name" value="NAD(P)-binding Rossmann-like Domain"/>
    <property type="match status" value="1"/>
</dbReference>
<sequence length="254" mass="28085">MSAECERLFGVAEQMVPPLRTRLEASTIGIAQTLRPWVRNGLVDAADSLIDVSEEVGNSVIWEAEEDDLDAGNLIKAAAQKLESDFGVLDVLVNNAGISGKEEVSRENFHTVFDTNVFSTMLLTQALEHLLRKSRDPRIINVSSVLGSITVRNDHSSPYTQVTGETYRVSKAALNMVTGIQAYKYKEWEHPAKVWSFCPGFVVTNLTGEDKQSKIDRGAESSETSAQGITEIVRGDRDDEVNQFLAKRGEVLPW</sequence>
<evidence type="ECO:0008006" key="4">
    <source>
        <dbReference type="Google" id="ProtNLM"/>
    </source>
</evidence>
<dbReference type="GO" id="GO:0019748">
    <property type="term" value="P:secondary metabolic process"/>
    <property type="evidence" value="ECO:0007669"/>
    <property type="project" value="TreeGrafter"/>
</dbReference>
<gene>
    <name evidence="3" type="ORF">FOVG_19334</name>
</gene>
<evidence type="ECO:0000313" key="3">
    <source>
        <dbReference type="EMBL" id="EXA29126.1"/>
    </source>
</evidence>
<dbReference type="SUPFAM" id="SSF51735">
    <property type="entry name" value="NAD(P)-binding Rossmann-fold domains"/>
    <property type="match status" value="1"/>
</dbReference>
<dbReference type="AlphaFoldDB" id="W9NEG9"/>
<dbReference type="InterPro" id="IPR036291">
    <property type="entry name" value="NAD(P)-bd_dom_sf"/>
</dbReference>
<accession>W9NEG9</accession>
<dbReference type="InterPro" id="IPR002347">
    <property type="entry name" value="SDR_fam"/>
</dbReference>
<evidence type="ECO:0000256" key="2">
    <source>
        <dbReference type="RuleBase" id="RU000363"/>
    </source>
</evidence>
<dbReference type="Pfam" id="PF00106">
    <property type="entry name" value="adh_short"/>
    <property type="match status" value="1"/>
</dbReference>
<name>W9NEG9_FUSOX</name>
<reference evidence="3" key="2">
    <citation type="submission" date="2012-05" db="EMBL/GenBank/DDBJ databases">
        <title>Annotation of the Genome Sequence of Fusarium oxysporum HDV247.</title>
        <authorList>
            <consortium name="The Broad Institute Genomics Platform"/>
            <person name="Ma L.-J."/>
            <person name="Corby-Kistler H."/>
            <person name="Broz K."/>
            <person name="Gale L.R."/>
            <person name="Jonkers W."/>
            <person name="O'Donnell K."/>
            <person name="Ploetz R."/>
            <person name="Steinberg C."/>
            <person name="Schwartz D.C."/>
            <person name="VanEtten H."/>
            <person name="Zhou S."/>
            <person name="Young S.K."/>
            <person name="Zeng Q."/>
            <person name="Gargeya S."/>
            <person name="Fitzgerald M."/>
            <person name="Abouelleil A."/>
            <person name="Alvarado L."/>
            <person name="Chapman S.B."/>
            <person name="Gainer-Dewar J."/>
            <person name="Goldberg J."/>
            <person name="Griggs A."/>
            <person name="Gujja S."/>
            <person name="Hansen M."/>
            <person name="Howarth C."/>
            <person name="Imamovic A."/>
            <person name="Ireland A."/>
            <person name="Larimer J."/>
            <person name="McCowan C."/>
            <person name="Murphy C."/>
            <person name="Pearson M."/>
            <person name="Poon T.W."/>
            <person name="Priest M."/>
            <person name="Roberts A."/>
            <person name="Saif S."/>
            <person name="Shea T."/>
            <person name="Sykes S."/>
            <person name="Wortman J."/>
            <person name="Nusbaum C."/>
            <person name="Birren B."/>
        </authorList>
    </citation>
    <scope>NUCLEOTIDE SEQUENCE</scope>
    <source>
        <strain evidence="3">HDV247</strain>
    </source>
</reference>
<evidence type="ECO:0000256" key="1">
    <source>
        <dbReference type="ARBA" id="ARBA00006484"/>
    </source>
</evidence>
<dbReference type="PANTHER" id="PTHR43544">
    <property type="entry name" value="SHORT-CHAIN DEHYDROGENASE/REDUCTASE"/>
    <property type="match status" value="1"/>
</dbReference>
<dbReference type="GO" id="GO:0016491">
    <property type="term" value="F:oxidoreductase activity"/>
    <property type="evidence" value="ECO:0007669"/>
    <property type="project" value="TreeGrafter"/>
</dbReference>
<protein>
    <recommendedName>
        <fullName evidence="4">Short chain dehydrogenase</fullName>
    </recommendedName>
</protein>
<dbReference type="PRINTS" id="PR00081">
    <property type="entry name" value="GDHRDH"/>
</dbReference>
<dbReference type="InterPro" id="IPR051468">
    <property type="entry name" value="Fungal_SecMetab_SDRs"/>
</dbReference>
<dbReference type="OrthoDB" id="1933717at2759"/>
<proteinExistence type="inferred from homology"/>
<organism evidence="3">
    <name type="scientific">Fusarium oxysporum f. sp. pisi HDV247</name>
    <dbReference type="NCBI Taxonomy" id="1080344"/>
    <lineage>
        <taxon>Eukaryota</taxon>
        <taxon>Fungi</taxon>
        <taxon>Dikarya</taxon>
        <taxon>Ascomycota</taxon>
        <taxon>Pezizomycotina</taxon>
        <taxon>Sordariomycetes</taxon>
        <taxon>Hypocreomycetidae</taxon>
        <taxon>Hypocreales</taxon>
        <taxon>Nectriaceae</taxon>
        <taxon>Fusarium</taxon>
        <taxon>Fusarium oxysporum species complex</taxon>
    </lineage>
</organism>
<dbReference type="GO" id="GO:0005737">
    <property type="term" value="C:cytoplasm"/>
    <property type="evidence" value="ECO:0007669"/>
    <property type="project" value="TreeGrafter"/>
</dbReference>
<reference evidence="3" key="1">
    <citation type="submission" date="2011-10" db="EMBL/GenBank/DDBJ databases">
        <title>The Genome Sequence of Fusarium oxysporum HDV247.</title>
        <authorList>
            <consortium name="The Broad Institute Genome Sequencing Platform"/>
            <person name="Ma L.-J."/>
            <person name="Gale L.R."/>
            <person name="Schwartz D.C."/>
            <person name="Zhou S."/>
            <person name="Corby-Kistler H."/>
            <person name="Young S.K."/>
            <person name="Zeng Q."/>
            <person name="Gargeya S."/>
            <person name="Fitzgerald M."/>
            <person name="Haas B."/>
            <person name="Abouelleil A."/>
            <person name="Alvarado L."/>
            <person name="Arachchi H.M."/>
            <person name="Berlin A."/>
            <person name="Brown A."/>
            <person name="Chapman S.B."/>
            <person name="Chen Z."/>
            <person name="Dunbar C."/>
            <person name="Freedman E."/>
            <person name="Gearin G."/>
            <person name="Goldberg J."/>
            <person name="Griggs A."/>
            <person name="Gujja S."/>
            <person name="Heiman D."/>
            <person name="Howarth C."/>
            <person name="Larson L."/>
            <person name="Lui A."/>
            <person name="MacDonald P.J.P."/>
            <person name="Montmayeur A."/>
            <person name="Murphy C."/>
            <person name="Neiman D."/>
            <person name="Pearson M."/>
            <person name="Priest M."/>
            <person name="Roberts A."/>
            <person name="Saif S."/>
            <person name="Shea T."/>
            <person name="Shenoy N."/>
            <person name="Sisk P."/>
            <person name="Stolte C."/>
            <person name="Sykes S."/>
            <person name="Wortman J."/>
            <person name="Nusbaum C."/>
            <person name="Birren B."/>
        </authorList>
    </citation>
    <scope>NUCLEOTIDE SEQUENCE [LARGE SCALE GENOMIC DNA]</scope>
    <source>
        <strain evidence="3">HDV247</strain>
    </source>
</reference>
<dbReference type="EMBL" id="JH651144">
    <property type="protein sequence ID" value="EXA29126.1"/>
    <property type="molecule type" value="Genomic_DNA"/>
</dbReference>
<dbReference type="Proteomes" id="UP000030751">
    <property type="component" value="Unassembled WGS sequence"/>
</dbReference>